<protein>
    <submittedName>
        <fullName evidence="1">Uncharacterized protein</fullName>
    </submittedName>
</protein>
<dbReference type="InterPro" id="IPR056912">
    <property type="entry name" value="Phage_JBD30_tail_term-like"/>
</dbReference>
<sequence>MNFAPLDTTLVENRLRDQVQDFGEVNGAAAYHTLKGLQDFRTGDCWVVLAAETNPAADGPQPKRKAAAGAVFGVVICARNYRDLHADAAKDEVMIFAGKAREALIGWAPAGWKDCIWLKGQVLDSDSDRVLWIDIYTTTHVLGGNP</sequence>
<proteinExistence type="predicted"/>
<keyword evidence="2" id="KW-1185">Reference proteome</keyword>
<dbReference type="RefSeq" id="WP_092376228.1">
    <property type="nucleotide sequence ID" value="NZ_LT629797.1"/>
</dbReference>
<evidence type="ECO:0000313" key="2">
    <source>
        <dbReference type="Proteomes" id="UP000198675"/>
    </source>
</evidence>
<dbReference type="EMBL" id="LT629797">
    <property type="protein sequence ID" value="SDU82139.1"/>
    <property type="molecule type" value="Genomic_DNA"/>
</dbReference>
<reference evidence="2" key="1">
    <citation type="submission" date="2016-10" db="EMBL/GenBank/DDBJ databases">
        <authorList>
            <person name="Varghese N."/>
            <person name="Submissions S."/>
        </authorList>
    </citation>
    <scope>NUCLEOTIDE SEQUENCE [LARGE SCALE GENOMIC DNA]</scope>
    <source>
        <strain evidence="2">KCTC 32246</strain>
    </source>
</reference>
<dbReference type="Proteomes" id="UP000198675">
    <property type="component" value="Chromosome I"/>
</dbReference>
<gene>
    <name evidence="1" type="ORF">SAMN05216363_1874</name>
</gene>
<evidence type="ECO:0000313" key="1">
    <source>
        <dbReference type="EMBL" id="SDU82139.1"/>
    </source>
</evidence>
<dbReference type="Pfam" id="PF23840">
    <property type="entry name" value="Phage_tail_terminator"/>
    <property type="match status" value="1"/>
</dbReference>
<dbReference type="AlphaFoldDB" id="A0A1H2LMJ5"/>
<organism evidence="1 2">
    <name type="scientific">Pseudomonas sihuiensis</name>
    <dbReference type="NCBI Taxonomy" id="1274359"/>
    <lineage>
        <taxon>Bacteria</taxon>
        <taxon>Pseudomonadati</taxon>
        <taxon>Pseudomonadota</taxon>
        <taxon>Gammaproteobacteria</taxon>
        <taxon>Pseudomonadales</taxon>
        <taxon>Pseudomonadaceae</taxon>
        <taxon>Pseudomonas</taxon>
    </lineage>
</organism>
<name>A0A1H2LMJ5_9PSED</name>
<accession>A0A1H2LMJ5</accession>